<sequence>MTRPPLPLSPSVSATPRRRVARLAGPLTAVLLLAACSSTPDTPPPSLSAAQAAIQGVDPQTVNRHAPVEMQQARERLDQAQAAWRDERTEAASRLAEESLAMVRLAQARSNAAEAQAAREDVARTIRTLESEVGLAAGRRAPAGTGTMGTGGMGAGDTGTGSPAGSTGATPVTPPGR</sequence>
<dbReference type="eggNOG" id="ENOG50314WD">
    <property type="taxonomic scope" value="Bacteria"/>
</dbReference>
<evidence type="ECO:0000256" key="2">
    <source>
        <dbReference type="SAM" id="MobiDB-lite"/>
    </source>
</evidence>
<dbReference type="AlphaFoldDB" id="B6IU87"/>
<dbReference type="OrthoDB" id="10020478at2"/>
<dbReference type="RefSeq" id="WP_012567746.1">
    <property type="nucleotide sequence ID" value="NC_011420.2"/>
</dbReference>
<feature type="compositionally biased region" description="Gly residues" evidence="2">
    <location>
        <begin position="146"/>
        <end position="159"/>
    </location>
</feature>
<name>B6IU87_RHOCS</name>
<reference evidence="4 5" key="1">
    <citation type="journal article" date="2010" name="BMC Genomics">
        <title>Metabolic flexibility revealed in the genome of the cyst-forming alpha-1 proteobacterium Rhodospirillum centenum.</title>
        <authorList>
            <person name="Lu Y.K."/>
            <person name="Marden J."/>
            <person name="Han M."/>
            <person name="Swingley W.D."/>
            <person name="Mastrian S.D."/>
            <person name="Chowdhury S.R."/>
            <person name="Hao J."/>
            <person name="Helmy T."/>
            <person name="Kim S."/>
            <person name="Kurdoglu A.A."/>
            <person name="Matthies H.J."/>
            <person name="Rollo D."/>
            <person name="Stothard P."/>
            <person name="Blankenship R.E."/>
            <person name="Bauer C.E."/>
            <person name="Touchman J.W."/>
        </authorList>
    </citation>
    <scope>NUCLEOTIDE SEQUENCE [LARGE SCALE GENOMIC DNA]</scope>
    <source>
        <strain evidence="5">ATCC 51521 / SW</strain>
    </source>
</reference>
<dbReference type="Proteomes" id="UP000001591">
    <property type="component" value="Chromosome"/>
</dbReference>
<dbReference type="InterPro" id="IPR025511">
    <property type="entry name" value="DUF4398"/>
</dbReference>
<dbReference type="Gene3D" id="1.20.1270.390">
    <property type="match status" value="1"/>
</dbReference>
<keyword evidence="1" id="KW-0175">Coiled coil</keyword>
<feature type="coiled-coil region" evidence="1">
    <location>
        <begin position="70"/>
        <end position="132"/>
    </location>
</feature>
<evidence type="ECO:0000256" key="1">
    <source>
        <dbReference type="SAM" id="Coils"/>
    </source>
</evidence>
<dbReference type="HOGENOM" id="CLU_1516740_0_0_5"/>
<dbReference type="KEGG" id="rce:RC1_2584"/>
<dbReference type="Pfam" id="PF14346">
    <property type="entry name" value="DUF4398"/>
    <property type="match status" value="1"/>
</dbReference>
<feature type="compositionally biased region" description="Low complexity" evidence="2">
    <location>
        <begin position="160"/>
        <end position="171"/>
    </location>
</feature>
<feature type="domain" description="DUF4398" evidence="3">
    <location>
        <begin position="46"/>
        <end position="121"/>
    </location>
</feature>
<accession>B6IU87</accession>
<evidence type="ECO:0000259" key="3">
    <source>
        <dbReference type="Pfam" id="PF14346"/>
    </source>
</evidence>
<dbReference type="EMBL" id="CP000613">
    <property type="protein sequence ID" value="ACI99964.1"/>
    <property type="molecule type" value="Genomic_DNA"/>
</dbReference>
<feature type="region of interest" description="Disordered" evidence="2">
    <location>
        <begin position="137"/>
        <end position="177"/>
    </location>
</feature>
<gene>
    <name evidence="4" type="ordered locus">RC1_2584</name>
</gene>
<dbReference type="STRING" id="414684.RC1_2584"/>
<organism evidence="4 5">
    <name type="scientific">Rhodospirillum centenum (strain ATCC 51521 / SW)</name>
    <dbReference type="NCBI Taxonomy" id="414684"/>
    <lineage>
        <taxon>Bacteria</taxon>
        <taxon>Pseudomonadati</taxon>
        <taxon>Pseudomonadota</taxon>
        <taxon>Alphaproteobacteria</taxon>
        <taxon>Rhodospirillales</taxon>
        <taxon>Rhodospirillaceae</taxon>
        <taxon>Rhodospirillum</taxon>
    </lineage>
</organism>
<evidence type="ECO:0000313" key="4">
    <source>
        <dbReference type="EMBL" id="ACI99964.1"/>
    </source>
</evidence>
<evidence type="ECO:0000313" key="5">
    <source>
        <dbReference type="Proteomes" id="UP000001591"/>
    </source>
</evidence>
<protein>
    <recommendedName>
        <fullName evidence="3">DUF4398 domain-containing protein</fullName>
    </recommendedName>
</protein>
<keyword evidence="5" id="KW-1185">Reference proteome</keyword>
<proteinExistence type="predicted"/>